<organism evidence="9 10">
    <name type="scientific">Cohnella xylanilytica</name>
    <dbReference type="NCBI Taxonomy" id="557555"/>
    <lineage>
        <taxon>Bacteria</taxon>
        <taxon>Bacillati</taxon>
        <taxon>Bacillota</taxon>
        <taxon>Bacilli</taxon>
        <taxon>Bacillales</taxon>
        <taxon>Paenibacillaceae</taxon>
        <taxon>Cohnella</taxon>
    </lineage>
</organism>
<evidence type="ECO:0000256" key="7">
    <source>
        <dbReference type="SAM" id="Phobius"/>
    </source>
</evidence>
<proteinExistence type="predicted"/>
<keyword evidence="4" id="KW-0808">Transferase</keyword>
<evidence type="ECO:0000313" key="9">
    <source>
        <dbReference type="EMBL" id="MBB6690912.1"/>
    </source>
</evidence>
<dbReference type="Pfam" id="PF02518">
    <property type="entry name" value="HATPase_c"/>
    <property type="match status" value="1"/>
</dbReference>
<name>A0A841TVC8_9BACL</name>
<evidence type="ECO:0000256" key="4">
    <source>
        <dbReference type="ARBA" id="ARBA00022679"/>
    </source>
</evidence>
<keyword evidence="7" id="KW-1133">Transmembrane helix</keyword>
<dbReference type="InterPro" id="IPR003594">
    <property type="entry name" value="HATPase_dom"/>
</dbReference>
<accession>A0A841TVC8</accession>
<dbReference type="AlphaFoldDB" id="A0A841TVC8"/>
<feature type="domain" description="HAMP" evidence="8">
    <location>
        <begin position="301"/>
        <end position="353"/>
    </location>
</feature>
<dbReference type="InterPro" id="IPR036890">
    <property type="entry name" value="HATPase_C_sf"/>
</dbReference>
<dbReference type="PANTHER" id="PTHR34220">
    <property type="entry name" value="SENSOR HISTIDINE KINASE YPDA"/>
    <property type="match status" value="1"/>
</dbReference>
<dbReference type="GO" id="GO:0005886">
    <property type="term" value="C:plasma membrane"/>
    <property type="evidence" value="ECO:0007669"/>
    <property type="project" value="UniProtKB-SubCell"/>
</dbReference>
<dbReference type="SUPFAM" id="SSF158472">
    <property type="entry name" value="HAMP domain-like"/>
    <property type="match status" value="1"/>
</dbReference>
<evidence type="ECO:0000256" key="2">
    <source>
        <dbReference type="ARBA" id="ARBA00022475"/>
    </source>
</evidence>
<dbReference type="Proteomes" id="UP000553776">
    <property type="component" value="Unassembled WGS sequence"/>
</dbReference>
<reference evidence="9 10" key="1">
    <citation type="submission" date="2020-08" db="EMBL/GenBank/DDBJ databases">
        <title>Cohnella phylogeny.</title>
        <authorList>
            <person name="Dunlap C."/>
        </authorList>
    </citation>
    <scope>NUCLEOTIDE SEQUENCE [LARGE SCALE GENOMIC DNA]</scope>
    <source>
        <strain evidence="9 10">DSM 25239</strain>
    </source>
</reference>
<keyword evidence="3" id="KW-0597">Phosphoprotein</keyword>
<comment type="subcellular location">
    <subcellularLocation>
        <location evidence="1">Cell membrane</location>
        <topology evidence="1">Multi-pass membrane protein</topology>
    </subcellularLocation>
</comment>
<keyword evidence="2" id="KW-1003">Cell membrane</keyword>
<dbReference type="SUPFAM" id="SSF55874">
    <property type="entry name" value="ATPase domain of HSP90 chaperone/DNA topoisomerase II/histidine kinase"/>
    <property type="match status" value="1"/>
</dbReference>
<dbReference type="CDD" id="cd06225">
    <property type="entry name" value="HAMP"/>
    <property type="match status" value="1"/>
</dbReference>
<dbReference type="InterPro" id="IPR050640">
    <property type="entry name" value="Bact_2-comp_sensor_kinase"/>
</dbReference>
<dbReference type="Gene3D" id="3.30.565.10">
    <property type="entry name" value="Histidine kinase-like ATPase, C-terminal domain"/>
    <property type="match status" value="1"/>
</dbReference>
<sequence length="575" mass="67273">MLLLYFMCVFLPIVVTNVVFYNVTTTNVKSQRLQDITRALEQVKNEFRAEVEAVVALSTVFYTDNNVNEIMDDDYARPQDYIEKYDYYLRRILNPGYNSVQNIKIYADNPTIIHSGGIGLLTDEVKRSNWYRAVRESDSSLPLLIRTRQEEERSIIQKDGEDRRDTFSIVRKIDYYPPYNKWEKIIKIDMKTSTIAQIFSNLNLTGPTYLLNDRGEIEYSTDPNLDWGSGEIPFDRVVLPERSYLFDETYEGVAYLNGWRIVSAISEDEVYQAVRSSRESVFLLAIFNIVFATAIIVWISRSMNRRLVNILRHMKKVKNQNFATIKTGESRDEIGQLTVEFNRMTNQIKSLIDDVYVADIQTKALELERRQAQLNALQSQINPHFLFNALETIRMRSVIKDETETAKIIANMAKLFRTSLTWNKDRITVAEELELILCFLEIQKYRFEDRLRYEIDVDPDVRGRVIPKMMFLPFVENACIHGVEPRRNGSRIDIRISREGEELVFSVQDNGNGMSEENVAKFYRYMDSEETIGERIGVQNVIYRLKLIYRDRFRMRVESRLGEGLFVELRVPGIE</sequence>
<dbReference type="PROSITE" id="PS50885">
    <property type="entry name" value="HAMP"/>
    <property type="match status" value="1"/>
</dbReference>
<keyword evidence="5 9" id="KW-0418">Kinase</keyword>
<evidence type="ECO:0000256" key="1">
    <source>
        <dbReference type="ARBA" id="ARBA00004651"/>
    </source>
</evidence>
<keyword evidence="6 7" id="KW-0472">Membrane</keyword>
<dbReference type="GO" id="GO:0000155">
    <property type="term" value="F:phosphorelay sensor kinase activity"/>
    <property type="evidence" value="ECO:0007669"/>
    <property type="project" value="InterPro"/>
</dbReference>
<dbReference type="Pfam" id="PF00672">
    <property type="entry name" value="HAMP"/>
    <property type="match status" value="1"/>
</dbReference>
<dbReference type="SMART" id="SM00304">
    <property type="entry name" value="HAMP"/>
    <property type="match status" value="1"/>
</dbReference>
<evidence type="ECO:0000256" key="3">
    <source>
        <dbReference type="ARBA" id="ARBA00022553"/>
    </source>
</evidence>
<evidence type="ECO:0000259" key="8">
    <source>
        <dbReference type="PROSITE" id="PS50885"/>
    </source>
</evidence>
<protein>
    <submittedName>
        <fullName evidence="9">Sensor histidine kinase</fullName>
    </submittedName>
</protein>
<evidence type="ECO:0000256" key="6">
    <source>
        <dbReference type="ARBA" id="ARBA00023136"/>
    </source>
</evidence>
<dbReference type="Gene3D" id="6.10.340.10">
    <property type="match status" value="1"/>
</dbReference>
<dbReference type="PANTHER" id="PTHR34220:SF7">
    <property type="entry name" value="SENSOR HISTIDINE KINASE YPDA"/>
    <property type="match status" value="1"/>
</dbReference>
<feature type="transmembrane region" description="Helical" evidence="7">
    <location>
        <begin position="281"/>
        <end position="299"/>
    </location>
</feature>
<keyword evidence="10" id="KW-1185">Reference proteome</keyword>
<dbReference type="EMBL" id="JACJVR010000019">
    <property type="protein sequence ID" value="MBB6690912.1"/>
    <property type="molecule type" value="Genomic_DNA"/>
</dbReference>
<keyword evidence="7" id="KW-0812">Transmembrane</keyword>
<dbReference type="InterPro" id="IPR003660">
    <property type="entry name" value="HAMP_dom"/>
</dbReference>
<evidence type="ECO:0000313" key="10">
    <source>
        <dbReference type="Proteomes" id="UP000553776"/>
    </source>
</evidence>
<evidence type="ECO:0000256" key="5">
    <source>
        <dbReference type="ARBA" id="ARBA00022777"/>
    </source>
</evidence>
<dbReference type="InterPro" id="IPR010559">
    <property type="entry name" value="Sig_transdc_His_kin_internal"/>
</dbReference>
<dbReference type="Pfam" id="PF06580">
    <property type="entry name" value="His_kinase"/>
    <property type="match status" value="1"/>
</dbReference>
<comment type="caution">
    <text evidence="9">The sequence shown here is derived from an EMBL/GenBank/DDBJ whole genome shotgun (WGS) entry which is preliminary data.</text>
</comment>
<gene>
    <name evidence="9" type="ORF">H7B90_05790</name>
</gene>